<comment type="subcellular location">
    <subcellularLocation>
        <location evidence="1">Membrane</location>
        <topology evidence="1">Multi-pass membrane protein</topology>
    </subcellularLocation>
</comment>
<organism evidence="9 10">
    <name type="scientific">Candidatus Hydrogenisulfobacillus filiaventi</name>
    <dbReference type="NCBI Taxonomy" id="2707344"/>
    <lineage>
        <taxon>Bacteria</taxon>
        <taxon>Bacillati</taxon>
        <taxon>Bacillota</taxon>
        <taxon>Clostridia</taxon>
        <taxon>Eubacteriales</taxon>
        <taxon>Clostridiales Family XVII. Incertae Sedis</taxon>
        <taxon>Candidatus Hydrogenisulfobacillus</taxon>
    </lineage>
</organism>
<keyword evidence="4 8" id="KW-0812">Transmembrane</keyword>
<feature type="transmembrane region" description="Helical" evidence="8">
    <location>
        <begin position="128"/>
        <end position="148"/>
    </location>
</feature>
<evidence type="ECO:0000256" key="5">
    <source>
        <dbReference type="ARBA" id="ARBA00022989"/>
    </source>
</evidence>
<evidence type="ECO:0000256" key="2">
    <source>
        <dbReference type="ARBA" id="ARBA00006434"/>
    </source>
</evidence>
<feature type="transmembrane region" description="Helical" evidence="8">
    <location>
        <begin position="375"/>
        <end position="394"/>
    </location>
</feature>
<evidence type="ECO:0000256" key="3">
    <source>
        <dbReference type="ARBA" id="ARBA00022448"/>
    </source>
</evidence>
<feature type="transmembrane region" description="Helical" evidence="8">
    <location>
        <begin position="282"/>
        <end position="306"/>
    </location>
</feature>
<feature type="transmembrane region" description="Helical" evidence="8">
    <location>
        <begin position="6"/>
        <end position="28"/>
    </location>
</feature>
<accession>A0A6F8ZE89</accession>
<dbReference type="GO" id="GO:0022857">
    <property type="term" value="F:transmembrane transporter activity"/>
    <property type="evidence" value="ECO:0007669"/>
    <property type="project" value="InterPro"/>
</dbReference>
<comment type="similarity">
    <text evidence="2 7">Belongs to the sodium:solute symporter (SSF) (TC 2.A.21) family.</text>
</comment>
<dbReference type="EMBL" id="LR778114">
    <property type="protein sequence ID" value="CAB1127953.1"/>
    <property type="molecule type" value="Genomic_DNA"/>
</dbReference>
<feature type="transmembrane region" description="Helical" evidence="8">
    <location>
        <begin position="400"/>
        <end position="422"/>
    </location>
</feature>
<proteinExistence type="inferred from homology"/>
<dbReference type="Gene3D" id="1.20.1730.10">
    <property type="entry name" value="Sodium/glucose cotransporter"/>
    <property type="match status" value="1"/>
</dbReference>
<dbReference type="PANTHER" id="PTHR48086:SF8">
    <property type="entry name" value="MONOCARBOXYLIC ACID PERMEASE"/>
    <property type="match status" value="1"/>
</dbReference>
<feature type="transmembrane region" description="Helical" evidence="8">
    <location>
        <begin position="49"/>
        <end position="69"/>
    </location>
</feature>
<feature type="transmembrane region" description="Helical" evidence="8">
    <location>
        <begin position="168"/>
        <end position="187"/>
    </location>
</feature>
<reference evidence="9 10" key="1">
    <citation type="submission" date="2020-02" db="EMBL/GenBank/DDBJ databases">
        <authorList>
            <person name="Hogendoorn C."/>
        </authorList>
    </citation>
    <scope>NUCLEOTIDE SEQUENCE [LARGE SCALE GENOMIC DNA]</scope>
    <source>
        <strain evidence="9">R501</strain>
    </source>
</reference>
<evidence type="ECO:0000256" key="6">
    <source>
        <dbReference type="ARBA" id="ARBA00023136"/>
    </source>
</evidence>
<protein>
    <submittedName>
        <fullName evidence="9">Monocarboxylate transport permease protein</fullName>
    </submittedName>
</protein>
<feature type="transmembrane region" description="Helical" evidence="8">
    <location>
        <begin position="326"/>
        <end position="354"/>
    </location>
</feature>
<keyword evidence="3" id="KW-0813">Transport</keyword>
<feature type="transmembrane region" description="Helical" evidence="8">
    <location>
        <begin position="199"/>
        <end position="223"/>
    </location>
</feature>
<dbReference type="NCBIfam" id="NF046076">
    <property type="entry name" value="monocarbox_MctP"/>
    <property type="match status" value="1"/>
</dbReference>
<evidence type="ECO:0000256" key="7">
    <source>
        <dbReference type="RuleBase" id="RU362091"/>
    </source>
</evidence>
<feature type="transmembrane region" description="Helical" evidence="8">
    <location>
        <begin position="75"/>
        <end position="99"/>
    </location>
</feature>
<dbReference type="InterPro" id="IPR001734">
    <property type="entry name" value="Na/solute_symporter"/>
</dbReference>
<feature type="transmembrane region" description="Helical" evidence="8">
    <location>
        <begin position="429"/>
        <end position="447"/>
    </location>
</feature>
<dbReference type="AlphaFoldDB" id="A0A6F8ZE89"/>
<dbReference type="GO" id="GO:0005886">
    <property type="term" value="C:plasma membrane"/>
    <property type="evidence" value="ECO:0007669"/>
    <property type="project" value="TreeGrafter"/>
</dbReference>
<dbReference type="InterPro" id="IPR050277">
    <property type="entry name" value="Sodium:Solute_Symporter"/>
</dbReference>
<feature type="transmembrane region" description="Helical" evidence="8">
    <location>
        <begin position="243"/>
        <end position="261"/>
    </location>
</feature>
<keyword evidence="6 8" id="KW-0472">Membrane</keyword>
<evidence type="ECO:0000313" key="9">
    <source>
        <dbReference type="EMBL" id="CAB1127953.1"/>
    </source>
</evidence>
<evidence type="ECO:0000256" key="4">
    <source>
        <dbReference type="ARBA" id="ARBA00022692"/>
    </source>
</evidence>
<evidence type="ECO:0000313" key="10">
    <source>
        <dbReference type="Proteomes" id="UP000503399"/>
    </source>
</evidence>
<dbReference type="PANTHER" id="PTHR48086">
    <property type="entry name" value="SODIUM/PROLINE SYMPORTER-RELATED"/>
    <property type="match status" value="1"/>
</dbReference>
<feature type="transmembrane region" description="Helical" evidence="8">
    <location>
        <begin position="467"/>
        <end position="488"/>
    </location>
</feature>
<evidence type="ECO:0000256" key="1">
    <source>
        <dbReference type="ARBA" id="ARBA00004141"/>
    </source>
</evidence>
<name>A0A6F8ZE89_9FIRM</name>
<keyword evidence="5 8" id="KW-1133">Transmembrane helix</keyword>
<evidence type="ECO:0000256" key="8">
    <source>
        <dbReference type="SAM" id="Phobius"/>
    </source>
</evidence>
<dbReference type="PROSITE" id="PS50283">
    <property type="entry name" value="NA_SOLUT_SYMP_3"/>
    <property type="match status" value="1"/>
</dbReference>
<dbReference type="Proteomes" id="UP000503399">
    <property type="component" value="Chromosome"/>
</dbReference>
<sequence>MNAIKIQWTAFLVFLLLFALVTVVGFASARWRRGDMDLLDEWGLAGRRLGTFLTWFLLGGDLYTAYTFIAVPALVYGAGALGFFAVPYTIILYPIMFVVMPRLWSVARTHGFVTTADFVRGRYQSSGLALAVAVTGILATMPYIALQLDGMQAVFATMGLVGTGPLKDLPLIVAFAILAAYTYVSGLRAPALTAVIKDLLIYLTIIVAMIVIPARLGGFGAVFHAAALALPKTKGALVLPPKLFSPFATLALGSAFALLLYPHVVTGTLGANSRATIQRNAAFLPAYSLLLAFLALLGFMALAAHIHTKVTSDVVPLLFLQMFPHWFAGVAFAAVAIGALVPAAIMAIAAANLFSRNIYREYFNPSATSRQETAVAKWVSLLVKVGAVVFVVAVPAQYAIYLQTLGGIWILQTLPAVIIGLYTRWLHRYALLTGWAAGMLTGTWMAYTQKFASSIYALHLGHLVVPGYAAVWALIVNLAVTVVLTVALKAARVPEGADLTRAPDYAVEASQASL</sequence>
<gene>
    <name evidence="9" type="primary">mctP</name>
    <name evidence="9" type="ORF">R50_0447</name>
</gene>
<dbReference type="InterPro" id="IPR038377">
    <property type="entry name" value="Na/Glc_symporter_sf"/>
</dbReference>
<dbReference type="KEGG" id="hfv:R50_0447"/>
<keyword evidence="10" id="KW-1185">Reference proteome</keyword>
<dbReference type="Pfam" id="PF00474">
    <property type="entry name" value="SSF"/>
    <property type="match status" value="1"/>
</dbReference>